<reference evidence="1" key="1">
    <citation type="submission" date="2021-06" db="EMBL/GenBank/DDBJ databases">
        <authorList>
            <person name="Kallberg Y."/>
            <person name="Tangrot J."/>
            <person name="Rosling A."/>
        </authorList>
    </citation>
    <scope>NUCLEOTIDE SEQUENCE</scope>
    <source>
        <strain evidence="1">FL966</strain>
    </source>
</reference>
<comment type="caution">
    <text evidence="1">The sequence shown here is derived from an EMBL/GenBank/DDBJ whole genome shotgun (WGS) entry which is preliminary data.</text>
</comment>
<keyword evidence="2" id="KW-1185">Reference proteome</keyword>
<evidence type="ECO:0000313" key="1">
    <source>
        <dbReference type="EMBL" id="CAG8675663.1"/>
    </source>
</evidence>
<gene>
    <name evidence="1" type="ORF">CPELLU_LOCUS10508</name>
</gene>
<dbReference type="Proteomes" id="UP000789759">
    <property type="component" value="Unassembled WGS sequence"/>
</dbReference>
<evidence type="ECO:0000313" key="2">
    <source>
        <dbReference type="Proteomes" id="UP000789759"/>
    </source>
</evidence>
<proteinExistence type="predicted"/>
<dbReference type="EMBL" id="CAJVQA010008691">
    <property type="protein sequence ID" value="CAG8675663.1"/>
    <property type="molecule type" value="Genomic_DNA"/>
</dbReference>
<sequence length="210" mass="24508">MASTNSQNNNGNETTSERINVENINEYLGDFLQTSQPTYDPKIIERNPYTFSNKTSDTSTPKNSKTTSFFDFFKSPIHLTDIFSHSSIAQDSSLSEQEKLKQQRLTTQAKIKEIGQDFWDRKKEIYDATLINCSEVHTELQECFKKGKLWDRLTLCINMRDKFWNCMEQQKKFLSDMGYASPLKTEAENDEILHKADIHYRQMSEKDKTT</sequence>
<dbReference type="AlphaFoldDB" id="A0A9N9EDR4"/>
<dbReference type="OrthoDB" id="2103031at2759"/>
<accession>A0A9N9EDR4</accession>
<protein>
    <submittedName>
        <fullName evidence="1">24367_t:CDS:1</fullName>
    </submittedName>
</protein>
<name>A0A9N9EDR4_9GLOM</name>
<organism evidence="1 2">
    <name type="scientific">Cetraspora pellucida</name>
    <dbReference type="NCBI Taxonomy" id="1433469"/>
    <lineage>
        <taxon>Eukaryota</taxon>
        <taxon>Fungi</taxon>
        <taxon>Fungi incertae sedis</taxon>
        <taxon>Mucoromycota</taxon>
        <taxon>Glomeromycotina</taxon>
        <taxon>Glomeromycetes</taxon>
        <taxon>Diversisporales</taxon>
        <taxon>Gigasporaceae</taxon>
        <taxon>Cetraspora</taxon>
    </lineage>
</organism>